<dbReference type="Proteomes" id="UP000443090">
    <property type="component" value="Unassembled WGS sequence"/>
</dbReference>
<dbReference type="Gene3D" id="3.60.21.10">
    <property type="match status" value="1"/>
</dbReference>
<protein>
    <submittedName>
        <fullName evidence="2">Putative rhamnogalacturonate lyase C</fullName>
    </submittedName>
</protein>
<accession>A0A8H8RTJ2</accession>
<dbReference type="OrthoDB" id="630188at2759"/>
<gene>
    <name evidence="2" type="primary">rglC_0</name>
    <name evidence="2" type="ORF">LOCC1_G004226</name>
</gene>
<dbReference type="InterPro" id="IPR004843">
    <property type="entry name" value="Calcineurin-like_PHP"/>
</dbReference>
<comment type="caution">
    <text evidence="2">The sequence shown here is derived from an EMBL/GenBank/DDBJ whole genome shotgun (WGS) entry which is preliminary data.</text>
</comment>
<feature type="domain" description="Calcineurin-like phosphoesterase" evidence="1">
    <location>
        <begin position="70"/>
        <end position="235"/>
    </location>
</feature>
<evidence type="ECO:0000313" key="2">
    <source>
        <dbReference type="EMBL" id="TVY41574.1"/>
    </source>
</evidence>
<dbReference type="PANTHER" id="PTHR12905">
    <property type="entry name" value="METALLOPHOSPHOESTERASE"/>
    <property type="match status" value="1"/>
</dbReference>
<dbReference type="Pfam" id="PF00149">
    <property type="entry name" value="Metallophos"/>
    <property type="match status" value="1"/>
</dbReference>
<dbReference type="PANTHER" id="PTHR12905:SF18">
    <property type="entry name" value="ESTER HYDROLASE, PUTATIVE (AFU_ORTHOLOGUE AFUA_4G03130)-RELATED"/>
    <property type="match status" value="1"/>
</dbReference>
<evidence type="ECO:0000259" key="1">
    <source>
        <dbReference type="Pfam" id="PF00149"/>
    </source>
</evidence>
<sequence>MSKVFRLPPSAGEISRPFISSRHSPHPGPLESIANKLRSWTLPVPSTSKTDHLTCIICISDTHNTKPSLPEGDILLHAGDLSQYGLFDEIQAQLDWLNAQPHRYKIIIAGNHDLILDEKFVKAYPDRELDKPGKSRTDLTWGGITYLHNSSVEVECNGRKLKIYGSPMTPKCGNFGFQYDPDEDIWAGIRPKDTDIVLTHGPPAVHLDEGKGCRHLLTELWSARPKLVVFGHIHGGRGEERFTFDRIQECYENILMGVRPWINIFRMILCTISQVLSRTTVGSTLSTHFVNAAVVDGPGNRERREPVVAYQKVCSMMAKPPSIAQYSATITLPTRLNDPKNGLFKTKHPYDARPIMPTQIQPSPP</sequence>
<dbReference type="CDD" id="cd07379">
    <property type="entry name" value="MPP_239FB"/>
    <property type="match status" value="1"/>
</dbReference>
<dbReference type="SUPFAM" id="SSF56300">
    <property type="entry name" value="Metallo-dependent phosphatases"/>
    <property type="match status" value="1"/>
</dbReference>
<dbReference type="GO" id="GO:0016829">
    <property type="term" value="F:lyase activity"/>
    <property type="evidence" value="ECO:0007669"/>
    <property type="project" value="UniProtKB-KW"/>
</dbReference>
<reference evidence="2 3" key="1">
    <citation type="submission" date="2018-05" db="EMBL/GenBank/DDBJ databases">
        <title>Genome sequencing and assembly of the regulated plant pathogen Lachnellula willkommii and related sister species for the development of diagnostic species identification markers.</title>
        <authorList>
            <person name="Giroux E."/>
            <person name="Bilodeau G."/>
        </authorList>
    </citation>
    <scope>NUCLEOTIDE SEQUENCE [LARGE SCALE GENOMIC DNA]</scope>
    <source>
        <strain evidence="2 3">CBS 160.35</strain>
    </source>
</reference>
<proteinExistence type="predicted"/>
<keyword evidence="2" id="KW-0456">Lyase</keyword>
<dbReference type="EMBL" id="QGMI01000385">
    <property type="protein sequence ID" value="TVY41574.1"/>
    <property type="molecule type" value="Genomic_DNA"/>
</dbReference>
<evidence type="ECO:0000313" key="3">
    <source>
        <dbReference type="Proteomes" id="UP000443090"/>
    </source>
</evidence>
<dbReference type="InterPro" id="IPR051693">
    <property type="entry name" value="UPF0046_metallophosphoest"/>
</dbReference>
<dbReference type="InterPro" id="IPR029052">
    <property type="entry name" value="Metallo-depent_PP-like"/>
</dbReference>
<keyword evidence="3" id="KW-1185">Reference proteome</keyword>
<dbReference type="AlphaFoldDB" id="A0A8H8RTJ2"/>
<dbReference type="GO" id="GO:0016787">
    <property type="term" value="F:hydrolase activity"/>
    <property type="evidence" value="ECO:0007669"/>
    <property type="project" value="InterPro"/>
</dbReference>
<organism evidence="2 3">
    <name type="scientific">Lachnellula occidentalis</name>
    <dbReference type="NCBI Taxonomy" id="215460"/>
    <lineage>
        <taxon>Eukaryota</taxon>
        <taxon>Fungi</taxon>
        <taxon>Dikarya</taxon>
        <taxon>Ascomycota</taxon>
        <taxon>Pezizomycotina</taxon>
        <taxon>Leotiomycetes</taxon>
        <taxon>Helotiales</taxon>
        <taxon>Lachnaceae</taxon>
        <taxon>Lachnellula</taxon>
    </lineage>
</organism>
<name>A0A8H8RTJ2_9HELO</name>